<dbReference type="PANTHER" id="PTHR30531:SF12">
    <property type="entry name" value="FLAGELLAR BIOSYNTHETIC PROTEIN FLHB"/>
    <property type="match status" value="1"/>
</dbReference>
<name>A0ABX7DY30_9BACI</name>
<dbReference type="InterPro" id="IPR006135">
    <property type="entry name" value="T3SS_substrate_exporter"/>
</dbReference>
<dbReference type="Pfam" id="PF01312">
    <property type="entry name" value="Bac_export_2"/>
    <property type="match status" value="1"/>
</dbReference>
<protein>
    <submittedName>
        <fullName evidence="1">EscU/YscU/HrcU family type III secretion system export apparatus switch protein</fullName>
    </submittedName>
</protein>
<keyword evidence="2" id="KW-1185">Reference proteome</keyword>
<sequence length="91" mass="10296">MSETNKRQQAIALKYQSDVQDAPKVIAKGKGLTAENIIEVAKEKNIPIQEDHNLVELLGQLELNETIPEELYEAVAEVFAFIYRLDRNIAN</sequence>
<evidence type="ECO:0000313" key="1">
    <source>
        <dbReference type="EMBL" id="QQZ07960.1"/>
    </source>
</evidence>
<gene>
    <name evidence="1" type="ORF">I5776_12785</name>
</gene>
<dbReference type="RefSeq" id="WP_202776790.1">
    <property type="nucleotide sequence ID" value="NZ_CP065425.1"/>
</dbReference>
<dbReference type="SUPFAM" id="SSF160544">
    <property type="entry name" value="EscU C-terminal domain-like"/>
    <property type="match status" value="1"/>
</dbReference>
<dbReference type="InterPro" id="IPR029025">
    <property type="entry name" value="T3SS_substrate_exporter_C"/>
</dbReference>
<dbReference type="Gene3D" id="3.40.1690.10">
    <property type="entry name" value="secretion proteins EscU"/>
    <property type="match status" value="1"/>
</dbReference>
<evidence type="ECO:0000313" key="2">
    <source>
        <dbReference type="Proteomes" id="UP000595691"/>
    </source>
</evidence>
<dbReference type="EMBL" id="CP065425">
    <property type="protein sequence ID" value="QQZ07960.1"/>
    <property type="molecule type" value="Genomic_DNA"/>
</dbReference>
<dbReference type="Proteomes" id="UP000595691">
    <property type="component" value="Chromosome"/>
</dbReference>
<dbReference type="PANTHER" id="PTHR30531">
    <property type="entry name" value="FLAGELLAR BIOSYNTHETIC PROTEIN FLHB"/>
    <property type="match status" value="1"/>
</dbReference>
<proteinExistence type="predicted"/>
<accession>A0ABX7DY30</accession>
<reference evidence="1 2" key="1">
    <citation type="submission" date="2020-11" db="EMBL/GenBank/DDBJ databases">
        <title>Taxonomic evaluation of the Bacillus sporothermodurans group of bacteria based on whole genome sequences.</title>
        <authorList>
            <person name="Fiedler G."/>
            <person name="Herbstmann A.-D."/>
            <person name="Doll E."/>
            <person name="Wenning M."/>
            <person name="Brinks E."/>
            <person name="Kabisch J."/>
            <person name="Breitenwieser F."/>
            <person name="Lappann M."/>
            <person name="Boehnlein C."/>
            <person name="Franz C."/>
        </authorList>
    </citation>
    <scope>NUCLEOTIDE SEQUENCE [LARGE SCALE GENOMIC DNA]</scope>
    <source>
        <strain evidence="1 2">JCM 19841</strain>
    </source>
</reference>
<organism evidence="1 2">
    <name type="scientific">Heyndrickxia vini</name>
    <dbReference type="NCBI Taxonomy" id="1476025"/>
    <lineage>
        <taxon>Bacteria</taxon>
        <taxon>Bacillati</taxon>
        <taxon>Bacillota</taxon>
        <taxon>Bacilli</taxon>
        <taxon>Bacillales</taxon>
        <taxon>Bacillaceae</taxon>
        <taxon>Heyndrickxia</taxon>
    </lineage>
</organism>